<sequence length="118" mass="13217">MGINHPVLASFLCPISALADFNRDPVLAQKWMEIRWICMTLIDFPTFLWAGNPPGSRYNEDMMSEGLFQCYFLERVSHIFTGPSTALGDDSCATHLCNASLHDMTTVEAEHIAYACVQ</sequence>
<dbReference type="EMBL" id="JABBWD010000192">
    <property type="protein sequence ID" value="KAG1762921.1"/>
    <property type="molecule type" value="Genomic_DNA"/>
</dbReference>
<evidence type="ECO:0000313" key="2">
    <source>
        <dbReference type="EMBL" id="KAG1762921.1"/>
    </source>
</evidence>
<feature type="signal peptide" evidence="1">
    <location>
        <begin position="1"/>
        <end position="19"/>
    </location>
</feature>
<proteinExistence type="predicted"/>
<name>A0A9P6ZF55_9AGAM</name>
<feature type="chain" id="PRO_5040270298" evidence="1">
    <location>
        <begin position="20"/>
        <end position="118"/>
    </location>
</feature>
<evidence type="ECO:0000256" key="1">
    <source>
        <dbReference type="SAM" id="SignalP"/>
    </source>
</evidence>
<accession>A0A9P6ZF55</accession>
<dbReference type="Proteomes" id="UP000714275">
    <property type="component" value="Unassembled WGS sequence"/>
</dbReference>
<gene>
    <name evidence="2" type="ORF">EV702DRAFT_946003</name>
</gene>
<evidence type="ECO:0000313" key="3">
    <source>
        <dbReference type="Proteomes" id="UP000714275"/>
    </source>
</evidence>
<reference evidence="2" key="1">
    <citation type="journal article" date="2020" name="New Phytol.">
        <title>Comparative genomics reveals dynamic genome evolution in host specialist ectomycorrhizal fungi.</title>
        <authorList>
            <person name="Lofgren L.A."/>
            <person name="Nguyen N.H."/>
            <person name="Vilgalys R."/>
            <person name="Ruytinx J."/>
            <person name="Liao H.L."/>
            <person name="Branco S."/>
            <person name="Kuo A."/>
            <person name="LaButti K."/>
            <person name="Lipzen A."/>
            <person name="Andreopoulos W."/>
            <person name="Pangilinan J."/>
            <person name="Riley R."/>
            <person name="Hundley H."/>
            <person name="Na H."/>
            <person name="Barry K."/>
            <person name="Grigoriev I.V."/>
            <person name="Stajich J.E."/>
            <person name="Kennedy P.G."/>
        </authorList>
    </citation>
    <scope>NUCLEOTIDE SEQUENCE</scope>
    <source>
        <strain evidence="2">DOB743</strain>
    </source>
</reference>
<organism evidence="2 3">
    <name type="scientific">Suillus placidus</name>
    <dbReference type="NCBI Taxonomy" id="48579"/>
    <lineage>
        <taxon>Eukaryota</taxon>
        <taxon>Fungi</taxon>
        <taxon>Dikarya</taxon>
        <taxon>Basidiomycota</taxon>
        <taxon>Agaricomycotina</taxon>
        <taxon>Agaricomycetes</taxon>
        <taxon>Agaricomycetidae</taxon>
        <taxon>Boletales</taxon>
        <taxon>Suillineae</taxon>
        <taxon>Suillaceae</taxon>
        <taxon>Suillus</taxon>
    </lineage>
</organism>
<dbReference type="InterPro" id="IPR046521">
    <property type="entry name" value="DUF6698"/>
</dbReference>
<feature type="non-terminal residue" evidence="2">
    <location>
        <position position="1"/>
    </location>
</feature>
<keyword evidence="3" id="KW-1185">Reference proteome</keyword>
<comment type="caution">
    <text evidence="2">The sequence shown here is derived from an EMBL/GenBank/DDBJ whole genome shotgun (WGS) entry which is preliminary data.</text>
</comment>
<keyword evidence="1" id="KW-0732">Signal</keyword>
<dbReference type="AlphaFoldDB" id="A0A9P6ZF55"/>
<protein>
    <submittedName>
        <fullName evidence="2">Uncharacterized protein</fullName>
    </submittedName>
</protein>
<dbReference type="Pfam" id="PF20414">
    <property type="entry name" value="DUF6698"/>
    <property type="match status" value="1"/>
</dbReference>
<dbReference type="OrthoDB" id="3220614at2759"/>